<sequence>MVCSPPVVHQVRRRFARRLRGNQHSRNDVGQLDKVVITITGRNRRLWRAVDQDGYVLDEIVQTCRNIKAAKRLLTRLLKKQGIAAKRMITDKLRSYGAARSQVMPDVEHWSHKGLNNRAENAHVTLRKREADDARLPITNCNASFRASRPCAICSFRSAPLSLITACRPPEDHVA</sequence>
<dbReference type="InterPro" id="IPR032874">
    <property type="entry name" value="DDE_dom"/>
</dbReference>
<geneLocation type="plasmid" evidence="2 3">
    <name>B</name>
</geneLocation>
<protein>
    <submittedName>
        <fullName evidence="2">Transposase</fullName>
    </submittedName>
</protein>
<keyword evidence="2" id="KW-0614">Plasmid</keyword>
<keyword evidence="3" id="KW-1185">Reference proteome</keyword>
<dbReference type="InterPro" id="IPR052183">
    <property type="entry name" value="IS_Transposase"/>
</dbReference>
<feature type="domain" description="DDE" evidence="1">
    <location>
        <begin position="31"/>
        <end position="134"/>
    </location>
</feature>
<proteinExistence type="predicted"/>
<evidence type="ECO:0000313" key="2">
    <source>
        <dbReference type="EMBL" id="APG93387.1"/>
    </source>
</evidence>
<reference evidence="2 3" key="1">
    <citation type="submission" date="2015-10" db="EMBL/GenBank/DDBJ databases">
        <title>Genomic differences between typical nodule nitrogen-fixing rhizobial strains and those coming from bean seeds.</title>
        <authorList>
            <person name="Peralta H."/>
            <person name="Aguilar-Vera A."/>
            <person name="Diaz R."/>
            <person name="Mora Y."/>
            <person name="Martinez-Batallar G."/>
            <person name="Salazar E."/>
            <person name="Vargas-Lagunas C."/>
            <person name="Encarnacion S."/>
            <person name="Girard L."/>
            <person name="Mora J."/>
        </authorList>
    </citation>
    <scope>NUCLEOTIDE SEQUENCE [LARGE SCALE GENOMIC DNA]</scope>
    <source>
        <strain evidence="2 3">CFNEI 73</strain>
        <plasmid evidence="2 3">B</plasmid>
    </source>
</reference>
<evidence type="ECO:0000259" key="1">
    <source>
        <dbReference type="Pfam" id="PF13610"/>
    </source>
</evidence>
<gene>
    <name evidence="2" type="ORF">SAMCFNEI73_pB0189</name>
</gene>
<dbReference type="PANTHER" id="PTHR35528:SF3">
    <property type="entry name" value="BLL1675 PROTEIN"/>
    <property type="match status" value="1"/>
</dbReference>
<accession>A0A1L3LTI5</accession>
<dbReference type="Pfam" id="PF13610">
    <property type="entry name" value="DDE_Tnp_IS240"/>
    <property type="match status" value="1"/>
</dbReference>
<dbReference type="KEGG" id="same:SAMCFNEI73_pB0189"/>
<dbReference type="Proteomes" id="UP000182306">
    <property type="component" value="Plasmid B"/>
</dbReference>
<evidence type="ECO:0000313" key="3">
    <source>
        <dbReference type="Proteomes" id="UP000182306"/>
    </source>
</evidence>
<dbReference type="AlphaFoldDB" id="A0A1L3LTI5"/>
<dbReference type="PANTHER" id="PTHR35528">
    <property type="entry name" value="BLL1675 PROTEIN"/>
    <property type="match status" value="1"/>
</dbReference>
<name>A0A1L3LTI5_9HYPH</name>
<organism evidence="2 3">
    <name type="scientific">Sinorhizobium americanum</name>
    <dbReference type="NCBI Taxonomy" id="194963"/>
    <lineage>
        <taxon>Bacteria</taxon>
        <taxon>Pseudomonadati</taxon>
        <taxon>Pseudomonadota</taxon>
        <taxon>Alphaproteobacteria</taxon>
        <taxon>Hyphomicrobiales</taxon>
        <taxon>Rhizobiaceae</taxon>
        <taxon>Sinorhizobium/Ensifer group</taxon>
        <taxon>Sinorhizobium</taxon>
    </lineage>
</organism>
<dbReference type="EMBL" id="CP013109">
    <property type="protein sequence ID" value="APG93387.1"/>
    <property type="molecule type" value="Genomic_DNA"/>
</dbReference>